<evidence type="ECO:0000313" key="7">
    <source>
        <dbReference type="EMBL" id="TLD01347.1"/>
    </source>
</evidence>
<keyword evidence="4 6" id="KW-1133">Transmembrane helix</keyword>
<evidence type="ECO:0000313" key="8">
    <source>
        <dbReference type="Proteomes" id="UP000306509"/>
    </source>
</evidence>
<dbReference type="EMBL" id="QGQD01000040">
    <property type="protein sequence ID" value="TLD01347.1"/>
    <property type="molecule type" value="Genomic_DNA"/>
</dbReference>
<accession>A0A4U8Q8W9</accession>
<dbReference type="Pfam" id="PF01943">
    <property type="entry name" value="Polysacc_synt"/>
    <property type="match status" value="1"/>
</dbReference>
<name>A0A4U8Q8W9_9FIRM</name>
<evidence type="ECO:0000256" key="6">
    <source>
        <dbReference type="SAM" id="Phobius"/>
    </source>
</evidence>
<comment type="caution">
    <text evidence="7">The sequence shown here is derived from an EMBL/GenBank/DDBJ whole genome shotgun (WGS) entry which is preliminary data.</text>
</comment>
<comment type="subcellular location">
    <subcellularLocation>
        <location evidence="1">Cell membrane</location>
        <topology evidence="1">Multi-pass membrane protein</topology>
    </subcellularLocation>
</comment>
<dbReference type="InterPro" id="IPR002797">
    <property type="entry name" value="Polysacc_synth"/>
</dbReference>
<feature type="transmembrane region" description="Helical" evidence="6">
    <location>
        <begin position="12"/>
        <end position="35"/>
    </location>
</feature>
<gene>
    <name evidence="7" type="ORF">DSM106044_01729</name>
</gene>
<evidence type="ECO:0000256" key="5">
    <source>
        <dbReference type="ARBA" id="ARBA00023136"/>
    </source>
</evidence>
<keyword evidence="8" id="KW-1185">Reference proteome</keyword>
<feature type="transmembrane region" description="Helical" evidence="6">
    <location>
        <begin position="113"/>
        <end position="131"/>
    </location>
</feature>
<evidence type="ECO:0000256" key="2">
    <source>
        <dbReference type="ARBA" id="ARBA00022475"/>
    </source>
</evidence>
<dbReference type="RefSeq" id="WP_138002288.1">
    <property type="nucleotide sequence ID" value="NZ_QGQD01000040.1"/>
</dbReference>
<keyword evidence="2" id="KW-1003">Cell membrane</keyword>
<feature type="transmembrane region" description="Helical" evidence="6">
    <location>
        <begin position="411"/>
        <end position="430"/>
    </location>
</feature>
<feature type="transmembrane region" description="Helical" evidence="6">
    <location>
        <begin position="143"/>
        <end position="163"/>
    </location>
</feature>
<dbReference type="Proteomes" id="UP000306509">
    <property type="component" value="Unassembled WGS sequence"/>
</dbReference>
<reference evidence="7 8" key="1">
    <citation type="journal article" date="2019" name="Anaerobe">
        <title>Detection of Robinsoniella peoriensis in multiple bone samples of a trauma patient.</title>
        <authorList>
            <person name="Schrottner P."/>
            <person name="Hartwich K."/>
            <person name="Bunk B."/>
            <person name="Schober I."/>
            <person name="Helbig S."/>
            <person name="Rudolph W.W."/>
            <person name="Gunzer F."/>
        </authorList>
    </citation>
    <scope>NUCLEOTIDE SEQUENCE [LARGE SCALE GENOMIC DNA]</scope>
    <source>
        <strain evidence="7 8">DSM 106044</strain>
    </source>
</reference>
<feature type="transmembrane region" description="Helical" evidence="6">
    <location>
        <begin position="295"/>
        <end position="314"/>
    </location>
</feature>
<feature type="transmembrane region" description="Helical" evidence="6">
    <location>
        <begin position="326"/>
        <end position="348"/>
    </location>
</feature>
<feature type="transmembrane region" description="Helical" evidence="6">
    <location>
        <begin position="169"/>
        <end position="189"/>
    </location>
</feature>
<feature type="transmembrane region" description="Helical" evidence="6">
    <location>
        <begin position="47"/>
        <end position="70"/>
    </location>
</feature>
<dbReference type="GO" id="GO:0005886">
    <property type="term" value="C:plasma membrane"/>
    <property type="evidence" value="ECO:0007669"/>
    <property type="project" value="UniProtKB-SubCell"/>
</dbReference>
<dbReference type="AlphaFoldDB" id="A0A4U8Q8W9"/>
<feature type="transmembrane region" description="Helical" evidence="6">
    <location>
        <begin position="436"/>
        <end position="462"/>
    </location>
</feature>
<proteinExistence type="predicted"/>
<dbReference type="InterPro" id="IPR050833">
    <property type="entry name" value="Poly_Biosynth_Transport"/>
</dbReference>
<feature type="transmembrane region" description="Helical" evidence="6">
    <location>
        <begin position="82"/>
        <end position="107"/>
    </location>
</feature>
<evidence type="ECO:0000256" key="1">
    <source>
        <dbReference type="ARBA" id="ARBA00004651"/>
    </source>
</evidence>
<keyword evidence="3 6" id="KW-0812">Transmembrane</keyword>
<protein>
    <submittedName>
        <fullName evidence="7">Polysaccharide biosynthesis protein</fullName>
    </submittedName>
</protein>
<evidence type="ECO:0000256" key="4">
    <source>
        <dbReference type="ARBA" id="ARBA00022989"/>
    </source>
</evidence>
<evidence type="ECO:0000256" key="3">
    <source>
        <dbReference type="ARBA" id="ARBA00022692"/>
    </source>
</evidence>
<dbReference type="PANTHER" id="PTHR30250">
    <property type="entry name" value="PST FAMILY PREDICTED COLANIC ACID TRANSPORTER"/>
    <property type="match status" value="1"/>
</dbReference>
<feature type="transmembrane region" description="Helical" evidence="6">
    <location>
        <begin position="379"/>
        <end position="399"/>
    </location>
</feature>
<feature type="transmembrane region" description="Helical" evidence="6">
    <location>
        <begin position="355"/>
        <end position="373"/>
    </location>
</feature>
<dbReference type="PANTHER" id="PTHR30250:SF11">
    <property type="entry name" value="O-ANTIGEN TRANSPORTER-RELATED"/>
    <property type="match status" value="1"/>
</dbReference>
<keyword evidence="5 6" id="KW-0472">Membrane</keyword>
<sequence>MSKQKNLVKNTAIISIGRICTQCISFFLLPLYTAILSTNEYGSVDLLISYSSLLLPIVTFAIEQALFRYLIDVRSDKEKKEVIISTTAFFMLIQCLLCLIVLFVIQLFIKNEYMPIFSIMLIACALSASMLQLSRGLGDNVGYAMGSFVTALIQILCNILFLVEFKMGANGMLLATFAGNISCTIFLFFKLRTFKYIRIKSYDKSILREMLKYSLPMIPNQLSWWTMNASDKTIVAMFLGTASNGLLAVSHKFPNIYMQFSNIFNISWTEAATLHINDGDAQEFFTDIINKMIRLFSCACVVIIVCIPFVYNWLVNINYFDAYYQIPIFMMSSLGNVIVSLYGVIYVANKKTKEIAKTAFYAALINACTHLILIKFIGLYAASISSLIGYWAMAIYRYFHSRKYITVKLPIKLLAAIAIMIGIAVVPYYTQNLIMQIIAFVCIFTMSIIMNRVLLKSVLAMVKQFLEKMKKKHMN</sequence>
<organism evidence="7 8">
    <name type="scientific">Robinsoniella peoriensis</name>
    <dbReference type="NCBI Taxonomy" id="180332"/>
    <lineage>
        <taxon>Bacteria</taxon>
        <taxon>Bacillati</taxon>
        <taxon>Bacillota</taxon>
        <taxon>Clostridia</taxon>
        <taxon>Lachnospirales</taxon>
        <taxon>Lachnospiraceae</taxon>
        <taxon>Robinsoniella</taxon>
    </lineage>
</organism>